<accession>A0ABQ3V519</accession>
<protein>
    <submittedName>
        <fullName evidence="1">Uncharacterized protein</fullName>
    </submittedName>
</protein>
<keyword evidence="2" id="KW-1185">Reference proteome</keyword>
<comment type="caution">
    <text evidence="1">The sequence shown here is derived from an EMBL/GenBank/DDBJ whole genome shotgun (WGS) entry which is preliminary data.</text>
</comment>
<name>A0ABQ3V519_9CHLR</name>
<sequence>MRLQIIQAIHKDEPISDIRRILTYRADMFGEPFSRCLQQLLRGPSYWSVGERELFAAFTASILQCAY</sequence>
<gene>
    <name evidence="1" type="ORF">KSB_84930</name>
</gene>
<proteinExistence type="predicted"/>
<evidence type="ECO:0000313" key="1">
    <source>
        <dbReference type="EMBL" id="GHO60018.1"/>
    </source>
</evidence>
<dbReference type="EMBL" id="BNJG01000004">
    <property type="protein sequence ID" value="GHO60018.1"/>
    <property type="molecule type" value="Genomic_DNA"/>
</dbReference>
<organism evidence="1 2">
    <name type="scientific">Ktedonobacter robiniae</name>
    <dbReference type="NCBI Taxonomy" id="2778365"/>
    <lineage>
        <taxon>Bacteria</taxon>
        <taxon>Bacillati</taxon>
        <taxon>Chloroflexota</taxon>
        <taxon>Ktedonobacteria</taxon>
        <taxon>Ktedonobacterales</taxon>
        <taxon>Ktedonobacteraceae</taxon>
        <taxon>Ktedonobacter</taxon>
    </lineage>
</organism>
<reference evidence="1 2" key="1">
    <citation type="journal article" date="2021" name="Int. J. Syst. Evol. Microbiol.">
        <title>Reticulibacter mediterranei gen. nov., sp. nov., within the new family Reticulibacteraceae fam. nov., and Ktedonospora formicarum gen. nov., sp. nov., Ktedonobacter robiniae sp. nov., Dictyobacter formicarum sp. nov. and Dictyobacter arantiisoli sp. nov., belonging to the class Ktedonobacteria.</title>
        <authorList>
            <person name="Yabe S."/>
            <person name="Zheng Y."/>
            <person name="Wang C.M."/>
            <person name="Sakai Y."/>
            <person name="Abe K."/>
            <person name="Yokota A."/>
            <person name="Donadio S."/>
            <person name="Cavaletti L."/>
            <person name="Monciardini P."/>
        </authorList>
    </citation>
    <scope>NUCLEOTIDE SEQUENCE [LARGE SCALE GENOMIC DNA]</scope>
    <source>
        <strain evidence="1 2">SOSP1-30</strain>
    </source>
</reference>
<dbReference type="Proteomes" id="UP000654345">
    <property type="component" value="Unassembled WGS sequence"/>
</dbReference>
<evidence type="ECO:0000313" key="2">
    <source>
        <dbReference type="Proteomes" id="UP000654345"/>
    </source>
</evidence>